<proteinExistence type="predicted"/>
<reference evidence="1" key="1">
    <citation type="submission" date="2020-09" db="EMBL/GenBank/DDBJ databases">
        <title>Taishania pollutisoli gen. nov., sp. nov., Isolated from Tetrabromobisphenol A-Contaminated Soil.</title>
        <authorList>
            <person name="Chen Q."/>
        </authorList>
    </citation>
    <scope>NUCLEOTIDE SEQUENCE</scope>
    <source>
        <strain evidence="1">CZZ-1</strain>
    </source>
</reference>
<accession>A0A8J6P819</accession>
<keyword evidence="2" id="KW-1185">Reference proteome</keyword>
<protein>
    <recommendedName>
        <fullName evidence="3">Lipoprotein</fullName>
    </recommendedName>
</protein>
<dbReference type="PROSITE" id="PS51257">
    <property type="entry name" value="PROKAR_LIPOPROTEIN"/>
    <property type="match status" value="1"/>
</dbReference>
<comment type="caution">
    <text evidence="1">The sequence shown here is derived from an EMBL/GenBank/DDBJ whole genome shotgun (WGS) entry which is preliminary data.</text>
</comment>
<gene>
    <name evidence="1" type="ORF">H9Y05_13500</name>
</gene>
<organism evidence="1 2">
    <name type="scientific">Taishania pollutisoli</name>
    <dbReference type="NCBI Taxonomy" id="2766479"/>
    <lineage>
        <taxon>Bacteria</taxon>
        <taxon>Pseudomonadati</taxon>
        <taxon>Bacteroidota</taxon>
        <taxon>Flavobacteriia</taxon>
        <taxon>Flavobacteriales</taxon>
        <taxon>Crocinitomicaceae</taxon>
        <taxon>Taishania</taxon>
    </lineage>
</organism>
<sequence>MKQLILPALVVLLAACSSDKDEQFCDCLSVSEELNEEAAKYGSIALDKITDEDVANLKQLTAKKDSICAPYELLGGEELKKKREACK</sequence>
<dbReference type="RefSeq" id="WP_163491622.1">
    <property type="nucleotide sequence ID" value="NZ_JACVEL010000011.1"/>
</dbReference>
<name>A0A8J6P819_9FLAO</name>
<evidence type="ECO:0000313" key="2">
    <source>
        <dbReference type="Proteomes" id="UP000652681"/>
    </source>
</evidence>
<dbReference type="AlphaFoldDB" id="A0A8J6P819"/>
<dbReference type="EMBL" id="JACVEL010000011">
    <property type="protein sequence ID" value="MBC9813487.1"/>
    <property type="molecule type" value="Genomic_DNA"/>
</dbReference>
<evidence type="ECO:0008006" key="3">
    <source>
        <dbReference type="Google" id="ProtNLM"/>
    </source>
</evidence>
<dbReference type="Proteomes" id="UP000652681">
    <property type="component" value="Unassembled WGS sequence"/>
</dbReference>
<evidence type="ECO:0000313" key="1">
    <source>
        <dbReference type="EMBL" id="MBC9813487.1"/>
    </source>
</evidence>